<gene>
    <name evidence="4" type="ORF">ALP84_100319</name>
</gene>
<dbReference type="PROSITE" id="PS50075">
    <property type="entry name" value="CARRIER"/>
    <property type="match status" value="2"/>
</dbReference>
<dbReference type="InterPro" id="IPR045851">
    <property type="entry name" value="AMP-bd_C_sf"/>
</dbReference>
<feature type="domain" description="Carrier" evidence="3">
    <location>
        <begin position="616"/>
        <end position="691"/>
    </location>
</feature>
<dbReference type="InterPro" id="IPR000873">
    <property type="entry name" value="AMP-dep_synth/lig_dom"/>
</dbReference>
<dbReference type="NCBIfam" id="TIGR01733">
    <property type="entry name" value="AA-adenyl-dom"/>
    <property type="match status" value="1"/>
</dbReference>
<dbReference type="FunFam" id="3.40.50.980:FF:000001">
    <property type="entry name" value="Non-ribosomal peptide synthetase"/>
    <property type="match status" value="1"/>
</dbReference>
<feature type="domain" description="Carrier" evidence="3">
    <location>
        <begin position="535"/>
        <end position="610"/>
    </location>
</feature>
<protein>
    <submittedName>
        <fullName evidence="4">Syringomycin biosynthesis enzyme 1</fullName>
    </submittedName>
</protein>
<dbReference type="Gene3D" id="3.40.50.12780">
    <property type="entry name" value="N-terminal domain of ligase-like"/>
    <property type="match status" value="1"/>
</dbReference>
<dbReference type="InterPro" id="IPR025110">
    <property type="entry name" value="AMP-bd_C"/>
</dbReference>
<dbReference type="PROSITE" id="PS00455">
    <property type="entry name" value="AMP_BINDING"/>
    <property type="match status" value="1"/>
</dbReference>
<dbReference type="SUPFAM" id="SSF47336">
    <property type="entry name" value="ACP-like"/>
    <property type="match status" value="2"/>
</dbReference>
<dbReference type="InterPro" id="IPR009081">
    <property type="entry name" value="PP-bd_ACP"/>
</dbReference>
<dbReference type="Pfam" id="PF13193">
    <property type="entry name" value="AMP-binding_C"/>
    <property type="match status" value="1"/>
</dbReference>
<dbReference type="PANTHER" id="PTHR45527:SF1">
    <property type="entry name" value="FATTY ACID SYNTHASE"/>
    <property type="match status" value="1"/>
</dbReference>
<accession>A0A3M4WB25</accession>
<dbReference type="Pfam" id="PF00550">
    <property type="entry name" value="PP-binding"/>
    <property type="match status" value="2"/>
</dbReference>
<evidence type="ECO:0000256" key="1">
    <source>
        <dbReference type="ARBA" id="ARBA00001957"/>
    </source>
</evidence>
<reference evidence="4 5" key="1">
    <citation type="submission" date="2018-08" db="EMBL/GenBank/DDBJ databases">
        <title>Recombination of ecologically and evolutionarily significant loci maintains genetic cohesion in the Pseudomonas syringae species complex.</title>
        <authorList>
            <person name="Dillon M."/>
            <person name="Thakur S."/>
            <person name="Almeida R.N.D."/>
            <person name="Weir B.S."/>
            <person name="Guttman D.S."/>
        </authorList>
    </citation>
    <scope>NUCLEOTIDE SEQUENCE [LARGE SCALE GENOMIC DNA]</scope>
    <source>
        <strain evidence="4 5">ICMP 6917</strain>
    </source>
</reference>
<comment type="caution">
    <text evidence="4">The sequence shown here is derived from an EMBL/GenBank/DDBJ whole genome shotgun (WGS) entry which is preliminary data.</text>
</comment>
<dbReference type="GO" id="GO:0005829">
    <property type="term" value="C:cytosol"/>
    <property type="evidence" value="ECO:0007669"/>
    <property type="project" value="TreeGrafter"/>
</dbReference>
<dbReference type="SUPFAM" id="SSF56801">
    <property type="entry name" value="Acetyl-CoA synthetase-like"/>
    <property type="match status" value="1"/>
</dbReference>
<dbReference type="EMBL" id="RBRY01000038">
    <property type="protein sequence ID" value="RMR60967.1"/>
    <property type="molecule type" value="Genomic_DNA"/>
</dbReference>
<organism evidence="4 5">
    <name type="scientific">Pseudomonas cichorii</name>
    <dbReference type="NCBI Taxonomy" id="36746"/>
    <lineage>
        <taxon>Bacteria</taxon>
        <taxon>Pseudomonadati</taxon>
        <taxon>Pseudomonadota</taxon>
        <taxon>Gammaproteobacteria</taxon>
        <taxon>Pseudomonadales</taxon>
        <taxon>Pseudomonadaceae</taxon>
        <taxon>Pseudomonas</taxon>
    </lineage>
</organism>
<dbReference type="InterPro" id="IPR036736">
    <property type="entry name" value="ACP-like_sf"/>
</dbReference>
<dbReference type="Pfam" id="PF00501">
    <property type="entry name" value="AMP-binding"/>
    <property type="match status" value="1"/>
</dbReference>
<dbReference type="FunFam" id="3.40.50.12780:FF:000012">
    <property type="entry name" value="Non-ribosomal peptide synthetase"/>
    <property type="match status" value="1"/>
</dbReference>
<comment type="cofactor">
    <cofactor evidence="1">
        <name>pantetheine 4'-phosphate</name>
        <dbReference type="ChEBI" id="CHEBI:47942"/>
    </cofactor>
</comment>
<name>A0A3M4WB25_PSECI</name>
<dbReference type="InterPro" id="IPR010071">
    <property type="entry name" value="AA_adenyl_dom"/>
</dbReference>
<dbReference type="InterPro" id="IPR042099">
    <property type="entry name" value="ANL_N_sf"/>
</dbReference>
<dbReference type="Proteomes" id="UP000278332">
    <property type="component" value="Unassembled WGS sequence"/>
</dbReference>
<sequence length="695" mass="74933">MPINPTGERADKLSAPLRPGALLHELFSARAREFPERTALSDETRAVSYAELDAASSALAASLRKRGVKDGSLVGLCLERNVDLVITLLAILKAGGAYVPVDPAYPAKRIEHIVQDSGLQLIVSTSNLCSIPKTPSLQVLLLNELLAEKSPGEFKASSADASQAPAYVIYTSGSTGEPKGVLVTHANVSSLLESTQRIYHFTHNDIWSMFHSIGFDFSVWEIWGALAHGGQVAVVPYEISRSPETFRQWLISNQVTVLSQTPSAFRGLDEADSQASKRLSLRYVVFGGEALPATVLRPWVERHGDALPALINMYGITEATVHTTHKRVRAQDLETSATVSVGKPLDGWTLHLLDEKQQAVNTGEIGELYIEGAGLTLGYLNRPGLTAERFVTLPGSGIRAYRTGDLLKLDEHGEYLYAGRSDQQLKVRGFRIEAGEVEAALQSSKSISASHVTAYDYGQGDLRLVAYVVPSDGSQTVTQELRSELAALAAQQLPDYMRPSAYIGLATLPVTAHGKIDKQQLPSPLEHTSTTTDQGNLSEQELYVLKVWSDDIGLKGIGLNDDFFDHGGTSLALIRSLSLLKAHYKVDLNPGVLADGATAKVLAASIRNSLAKTEQGNLSEQELHVLKVWSDDIGLKGIGLNDDFFDHGGTSLALIRSLSLLKAHYKVDLNPGALANGATAKVLADSIRTSLANAH</sequence>
<dbReference type="Gene3D" id="1.10.1200.10">
    <property type="entry name" value="ACP-like"/>
    <property type="match status" value="2"/>
</dbReference>
<dbReference type="FunFam" id="3.40.50.980:FF:000002">
    <property type="entry name" value="Enterobactin synthetase component F"/>
    <property type="match status" value="1"/>
</dbReference>
<dbReference type="CDD" id="cd17643">
    <property type="entry name" value="A_NRPS_Cytc1-like"/>
    <property type="match status" value="1"/>
</dbReference>
<dbReference type="RefSeq" id="WP_095067969.1">
    <property type="nucleotide sequence ID" value="NZ_RBRY01000038.1"/>
</dbReference>
<dbReference type="Gene3D" id="3.30.300.30">
    <property type="match status" value="1"/>
</dbReference>
<dbReference type="GO" id="GO:0043041">
    <property type="term" value="P:amino acid activation for nonribosomal peptide biosynthetic process"/>
    <property type="evidence" value="ECO:0007669"/>
    <property type="project" value="TreeGrafter"/>
</dbReference>
<dbReference type="PANTHER" id="PTHR45527">
    <property type="entry name" value="NONRIBOSOMAL PEPTIDE SYNTHETASE"/>
    <property type="match status" value="1"/>
</dbReference>
<dbReference type="InterPro" id="IPR020845">
    <property type="entry name" value="AMP-binding_CS"/>
</dbReference>
<dbReference type="GO" id="GO:0044550">
    <property type="term" value="P:secondary metabolite biosynthetic process"/>
    <property type="evidence" value="ECO:0007669"/>
    <property type="project" value="TreeGrafter"/>
</dbReference>
<proteinExistence type="predicted"/>
<evidence type="ECO:0000313" key="4">
    <source>
        <dbReference type="EMBL" id="RMR60967.1"/>
    </source>
</evidence>
<dbReference type="AlphaFoldDB" id="A0A3M4WB25"/>
<keyword evidence="2" id="KW-0596">Phosphopantetheine</keyword>
<dbReference type="GO" id="GO:0031177">
    <property type="term" value="F:phosphopantetheine binding"/>
    <property type="evidence" value="ECO:0007669"/>
    <property type="project" value="TreeGrafter"/>
</dbReference>
<evidence type="ECO:0000259" key="3">
    <source>
        <dbReference type="PROSITE" id="PS50075"/>
    </source>
</evidence>
<evidence type="ECO:0000256" key="2">
    <source>
        <dbReference type="ARBA" id="ARBA00022450"/>
    </source>
</evidence>
<evidence type="ECO:0000313" key="5">
    <source>
        <dbReference type="Proteomes" id="UP000278332"/>
    </source>
</evidence>